<protein>
    <recommendedName>
        <fullName evidence="1">R13L1/DRL21-like LRR repeat region domain-containing protein</fullName>
    </recommendedName>
</protein>
<sequence>MHDLVHDLALDVSQGNYLYLTSISIAGEQKYHPEVKGREEAEKSNILGKPNIHKLGLHWESDSESDIDELPLSTVDINHEDVLEGHKPLSNLKSLVVDNFKGRSFASWMMIRDARLLQNLVKIKLSNCTRCEEIPPLRHLPHLEVVNLAALLTLKSIGPEFYGHSIVINQDKAGIVSSSSSGAAATQAPAVVFPALRKLHLTHTPNLGEWSGPGVSLSSSYSSPDNTSDVEDWPVGGMSGLVRVKYLPDQLQHLTALRELTIEGFGGLEALLEWLGNISSFRSLELRGFGDRSLTI</sequence>
<feature type="domain" description="R13L1/DRL21-like LRR repeat region" evidence="1">
    <location>
        <begin position="34"/>
        <end position="149"/>
    </location>
</feature>
<dbReference type="Proteomes" id="UP000593564">
    <property type="component" value="Unassembled WGS sequence"/>
</dbReference>
<dbReference type="SUPFAM" id="SSF52047">
    <property type="entry name" value="RNI-like"/>
    <property type="match status" value="1"/>
</dbReference>
<keyword evidence="3" id="KW-1185">Reference proteome</keyword>
<reference evidence="2 3" key="2">
    <citation type="submission" date="2020-07" db="EMBL/GenBank/DDBJ databases">
        <title>Genome assembly of wild tea tree DASZ reveals pedigree and selection history of tea varieties.</title>
        <authorList>
            <person name="Zhang W."/>
        </authorList>
    </citation>
    <scope>NUCLEOTIDE SEQUENCE [LARGE SCALE GENOMIC DNA]</scope>
    <source>
        <strain evidence="3">cv. G240</strain>
        <tissue evidence="2">Leaf</tissue>
    </source>
</reference>
<dbReference type="InterPro" id="IPR056789">
    <property type="entry name" value="LRR_R13L1-DRL21"/>
</dbReference>
<accession>A0A7J7GN23</accession>
<gene>
    <name evidence="2" type="ORF">HYC85_019825</name>
</gene>
<dbReference type="InterPro" id="IPR032675">
    <property type="entry name" value="LRR_dom_sf"/>
</dbReference>
<comment type="caution">
    <text evidence="2">The sequence shown here is derived from an EMBL/GenBank/DDBJ whole genome shotgun (WGS) entry which is preliminary data.</text>
</comment>
<dbReference type="PANTHER" id="PTHR47186:SF38">
    <property type="entry name" value="NB-ARC DOMAIN-CONTAINING PROTEIN"/>
    <property type="match status" value="1"/>
</dbReference>
<name>A0A7J7GN23_CAMSI</name>
<dbReference type="PANTHER" id="PTHR47186">
    <property type="entry name" value="LEUCINE-RICH REPEAT-CONTAINING PROTEIN 57"/>
    <property type="match status" value="1"/>
</dbReference>
<dbReference type="Pfam" id="PF25019">
    <property type="entry name" value="LRR_R13L1-DRL21"/>
    <property type="match status" value="1"/>
</dbReference>
<reference evidence="3" key="1">
    <citation type="journal article" date="2020" name="Nat. Commun.">
        <title>Genome assembly of wild tea tree DASZ reveals pedigree and selection history of tea varieties.</title>
        <authorList>
            <person name="Zhang W."/>
            <person name="Zhang Y."/>
            <person name="Qiu H."/>
            <person name="Guo Y."/>
            <person name="Wan H."/>
            <person name="Zhang X."/>
            <person name="Scossa F."/>
            <person name="Alseekh S."/>
            <person name="Zhang Q."/>
            <person name="Wang P."/>
            <person name="Xu L."/>
            <person name="Schmidt M.H."/>
            <person name="Jia X."/>
            <person name="Li D."/>
            <person name="Zhu A."/>
            <person name="Guo F."/>
            <person name="Chen W."/>
            <person name="Ni D."/>
            <person name="Usadel B."/>
            <person name="Fernie A.R."/>
            <person name="Wen W."/>
        </authorList>
    </citation>
    <scope>NUCLEOTIDE SEQUENCE [LARGE SCALE GENOMIC DNA]</scope>
    <source>
        <strain evidence="3">cv. G240</strain>
    </source>
</reference>
<dbReference type="EMBL" id="JACBKZ010000009">
    <property type="protein sequence ID" value="KAF5942183.1"/>
    <property type="molecule type" value="Genomic_DNA"/>
</dbReference>
<dbReference type="AlphaFoldDB" id="A0A7J7GN23"/>
<evidence type="ECO:0000313" key="2">
    <source>
        <dbReference type="EMBL" id="KAF5942183.1"/>
    </source>
</evidence>
<evidence type="ECO:0000259" key="1">
    <source>
        <dbReference type="Pfam" id="PF25019"/>
    </source>
</evidence>
<dbReference type="Gene3D" id="3.80.10.10">
    <property type="entry name" value="Ribonuclease Inhibitor"/>
    <property type="match status" value="2"/>
</dbReference>
<proteinExistence type="predicted"/>
<organism evidence="2 3">
    <name type="scientific">Camellia sinensis</name>
    <name type="common">Tea plant</name>
    <name type="synonym">Thea sinensis</name>
    <dbReference type="NCBI Taxonomy" id="4442"/>
    <lineage>
        <taxon>Eukaryota</taxon>
        <taxon>Viridiplantae</taxon>
        <taxon>Streptophyta</taxon>
        <taxon>Embryophyta</taxon>
        <taxon>Tracheophyta</taxon>
        <taxon>Spermatophyta</taxon>
        <taxon>Magnoliopsida</taxon>
        <taxon>eudicotyledons</taxon>
        <taxon>Gunneridae</taxon>
        <taxon>Pentapetalae</taxon>
        <taxon>asterids</taxon>
        <taxon>Ericales</taxon>
        <taxon>Theaceae</taxon>
        <taxon>Camellia</taxon>
    </lineage>
</organism>
<evidence type="ECO:0000313" key="3">
    <source>
        <dbReference type="Proteomes" id="UP000593564"/>
    </source>
</evidence>